<dbReference type="SUPFAM" id="SSF74650">
    <property type="entry name" value="Galactose mutarotase-like"/>
    <property type="match status" value="1"/>
</dbReference>
<evidence type="ECO:0000313" key="7">
    <source>
        <dbReference type="Proteomes" id="UP000649573"/>
    </source>
</evidence>
<keyword evidence="2" id="KW-0378">Hydrolase</keyword>
<dbReference type="Pfam" id="PF01055">
    <property type="entry name" value="Glyco_hydro_31_2nd"/>
    <property type="match status" value="1"/>
</dbReference>
<organism evidence="6 7">
    <name type="scientific">Lentzea flava</name>
    <dbReference type="NCBI Taxonomy" id="103732"/>
    <lineage>
        <taxon>Bacteria</taxon>
        <taxon>Bacillati</taxon>
        <taxon>Actinomycetota</taxon>
        <taxon>Actinomycetes</taxon>
        <taxon>Pseudonocardiales</taxon>
        <taxon>Pseudonocardiaceae</taxon>
        <taxon>Lentzea</taxon>
    </lineage>
</organism>
<dbReference type="InterPro" id="IPR000322">
    <property type="entry name" value="Glyco_hydro_31_TIM"/>
</dbReference>
<accession>A0ABQ2UUF7</accession>
<dbReference type="InterPro" id="IPR025887">
    <property type="entry name" value="Glyco_hydro_31_N_dom"/>
</dbReference>
<evidence type="ECO:0000259" key="3">
    <source>
        <dbReference type="Pfam" id="PF01055"/>
    </source>
</evidence>
<dbReference type="InterPro" id="IPR011013">
    <property type="entry name" value="Gal_mutarotase_sf_dom"/>
</dbReference>
<name>A0ABQ2UUF7_9PSEU</name>
<dbReference type="InterPro" id="IPR051816">
    <property type="entry name" value="Glycosyl_Hydrolase_31"/>
</dbReference>
<dbReference type="PANTHER" id="PTHR43863:SF2">
    <property type="entry name" value="MALTASE-GLUCOAMYLASE"/>
    <property type="match status" value="1"/>
</dbReference>
<reference evidence="7" key="1">
    <citation type="journal article" date="2019" name="Int. J. Syst. Evol. Microbiol.">
        <title>The Global Catalogue of Microorganisms (GCM) 10K type strain sequencing project: providing services to taxonomists for standard genome sequencing and annotation.</title>
        <authorList>
            <consortium name="The Broad Institute Genomics Platform"/>
            <consortium name="The Broad Institute Genome Sequencing Center for Infectious Disease"/>
            <person name="Wu L."/>
            <person name="Ma J."/>
        </authorList>
    </citation>
    <scope>NUCLEOTIDE SEQUENCE [LARGE SCALE GENOMIC DNA]</scope>
    <source>
        <strain evidence="7">JCM 3296</strain>
    </source>
</reference>
<keyword evidence="7" id="KW-1185">Reference proteome</keyword>
<dbReference type="Pfam" id="PF13802">
    <property type="entry name" value="Gal_mutarotas_2"/>
    <property type="match status" value="1"/>
</dbReference>
<feature type="domain" description="Glycosyl hydrolase family 31 C-terminal" evidence="5">
    <location>
        <begin position="572"/>
        <end position="658"/>
    </location>
</feature>
<feature type="domain" description="Glycoside hydrolase family 31 N-terminal" evidence="4">
    <location>
        <begin position="68"/>
        <end position="180"/>
    </location>
</feature>
<proteinExistence type="inferred from homology"/>
<dbReference type="Pfam" id="PF21365">
    <property type="entry name" value="Glyco_hydro_31_3rd"/>
    <property type="match status" value="1"/>
</dbReference>
<comment type="caution">
    <text evidence="6">The sequence shown here is derived from an EMBL/GenBank/DDBJ whole genome shotgun (WGS) entry which is preliminary data.</text>
</comment>
<evidence type="ECO:0000313" key="6">
    <source>
        <dbReference type="EMBL" id="GGU54478.1"/>
    </source>
</evidence>
<protein>
    <submittedName>
        <fullName evidence="6">Family 31 glucosidase</fullName>
    </submittedName>
</protein>
<evidence type="ECO:0000256" key="1">
    <source>
        <dbReference type="ARBA" id="ARBA00007806"/>
    </source>
</evidence>
<dbReference type="SUPFAM" id="SSF51445">
    <property type="entry name" value="(Trans)glycosidases"/>
    <property type="match status" value="1"/>
</dbReference>
<evidence type="ECO:0000259" key="5">
    <source>
        <dbReference type="Pfam" id="PF21365"/>
    </source>
</evidence>
<dbReference type="EMBL" id="BMRE01000026">
    <property type="protein sequence ID" value="GGU54478.1"/>
    <property type="molecule type" value="Genomic_DNA"/>
</dbReference>
<evidence type="ECO:0000259" key="4">
    <source>
        <dbReference type="Pfam" id="PF13802"/>
    </source>
</evidence>
<gene>
    <name evidence="6" type="primary">yicI</name>
    <name evidence="6" type="ORF">GCM10010178_53730</name>
</gene>
<dbReference type="RefSeq" id="WP_189256494.1">
    <property type="nucleotide sequence ID" value="NZ_BMRE01000026.1"/>
</dbReference>
<sequence>MPVLLDETGGLELRTPQEVLRVEPWGPHAVRVRSAVTAIGSGLPGALASTPPPSPGVEQTVLDDGSARLVNDRLTVELASTGTLRFVHTATGRELLAEKRPHLGHSGPRIFTPRGDGGYHVQQHFAAYEDERIFGLGQNPNGRFDQKGVVVDLVQANVVAAIPFLHSSRGYGLLWHNPALGRVELGADATRWVAESTGQIDYWITAGDTPAEIMASYADATGHPPLLPEWASGFWQSKLRYRDQEELLAVAREYARRDLPLSVIVCDFFHWPHMGDWRFEPTEWPDPAAMVKELSELGVKLAVSVWPTVEPGSDNHEALRTNGLLVRDIHGGLLTSHWPSREPGPAYQPMAWYDATHPEARKLLWQQLSEHYHANGITLFWLDACEPDVSPHLAARAVYAAGPGAQVANLYPLLHAQGVADGLRSTGEDRPLSLIRSAWAGSQRHGAALWSGDIPTTFESLTTQLRAGLNVALSGIPWWNTDIGGFHGGDPDDPAYREVLVRWFQYGTFSPIMRLHGDRAPNQAFSTSMSGGPNEVWSYGDEAYEILAAHLRLRERLRPYLAELSEAAHRTGAPPMRPLFFDFPGDGHAWTVDDEFLLGPDVLVAPVTEAGRRARPVYLPAGTRWQDTAIGTVHDGGTTVDAAAPLDHIPVFVREGAAVGAAFGL</sequence>
<dbReference type="Proteomes" id="UP000649573">
    <property type="component" value="Unassembled WGS sequence"/>
</dbReference>
<dbReference type="Gene3D" id="2.60.40.1180">
    <property type="entry name" value="Golgi alpha-mannosidase II"/>
    <property type="match status" value="1"/>
</dbReference>
<dbReference type="CDD" id="cd14752">
    <property type="entry name" value="GH31_N"/>
    <property type="match status" value="1"/>
</dbReference>
<dbReference type="InterPro" id="IPR013780">
    <property type="entry name" value="Glyco_hydro_b"/>
</dbReference>
<dbReference type="SUPFAM" id="SSF51011">
    <property type="entry name" value="Glycosyl hydrolase domain"/>
    <property type="match status" value="1"/>
</dbReference>
<dbReference type="CDD" id="cd06591">
    <property type="entry name" value="GH31_xylosidase_XylS"/>
    <property type="match status" value="1"/>
</dbReference>
<keyword evidence="2" id="KW-0326">Glycosidase</keyword>
<dbReference type="PANTHER" id="PTHR43863">
    <property type="entry name" value="HYDROLASE, PUTATIVE (AFU_ORTHOLOGUE AFUA_1G03140)-RELATED"/>
    <property type="match status" value="1"/>
</dbReference>
<dbReference type="InterPro" id="IPR048395">
    <property type="entry name" value="Glyco_hydro_31_C"/>
</dbReference>
<dbReference type="Gene3D" id="2.60.40.1760">
    <property type="entry name" value="glycosyl hydrolase (family 31)"/>
    <property type="match status" value="1"/>
</dbReference>
<feature type="domain" description="Glycoside hydrolase family 31 TIM barrel" evidence="3">
    <location>
        <begin position="224"/>
        <end position="563"/>
    </location>
</feature>
<comment type="similarity">
    <text evidence="1 2">Belongs to the glycosyl hydrolase 31 family.</text>
</comment>
<dbReference type="Gene3D" id="3.20.20.80">
    <property type="entry name" value="Glycosidases"/>
    <property type="match status" value="1"/>
</dbReference>
<dbReference type="InterPro" id="IPR017853">
    <property type="entry name" value="GH"/>
</dbReference>
<evidence type="ECO:0000256" key="2">
    <source>
        <dbReference type="RuleBase" id="RU361185"/>
    </source>
</evidence>